<reference evidence="1" key="1">
    <citation type="journal article" date="2014" name="Front. Microbiol.">
        <title>High frequency of phylogenetically diverse reductive dehalogenase-homologous genes in deep subseafloor sedimentary metagenomes.</title>
        <authorList>
            <person name="Kawai M."/>
            <person name="Futagami T."/>
            <person name="Toyoda A."/>
            <person name="Takaki Y."/>
            <person name="Nishi S."/>
            <person name="Hori S."/>
            <person name="Arai W."/>
            <person name="Tsubouchi T."/>
            <person name="Morono Y."/>
            <person name="Uchiyama I."/>
            <person name="Ito T."/>
            <person name="Fujiyama A."/>
            <person name="Inagaki F."/>
            <person name="Takami H."/>
        </authorList>
    </citation>
    <scope>NUCLEOTIDE SEQUENCE</scope>
    <source>
        <strain evidence="1">Expedition CK06-06</strain>
    </source>
</reference>
<name>X1MQT8_9ZZZZ</name>
<proteinExistence type="predicted"/>
<sequence length="104" mass="11575">MLAIVGVLFVMMARVDKVATSAISENRELNLAIETVIAKISQELVSDVPGVAGQEYYDYPDVNNIWLASLEPYQFAANDYRWRQISDVYRFFGPAALGLPAVFA</sequence>
<protein>
    <submittedName>
        <fullName evidence="1">Uncharacterized protein</fullName>
    </submittedName>
</protein>
<accession>X1MQT8</accession>
<dbReference type="EMBL" id="BARV01006803">
    <property type="protein sequence ID" value="GAI17045.1"/>
    <property type="molecule type" value="Genomic_DNA"/>
</dbReference>
<evidence type="ECO:0000313" key="1">
    <source>
        <dbReference type="EMBL" id="GAI17045.1"/>
    </source>
</evidence>
<dbReference type="AlphaFoldDB" id="X1MQT8"/>
<gene>
    <name evidence="1" type="ORF">S06H3_13927</name>
</gene>
<organism evidence="1">
    <name type="scientific">marine sediment metagenome</name>
    <dbReference type="NCBI Taxonomy" id="412755"/>
    <lineage>
        <taxon>unclassified sequences</taxon>
        <taxon>metagenomes</taxon>
        <taxon>ecological metagenomes</taxon>
    </lineage>
</organism>
<comment type="caution">
    <text evidence="1">The sequence shown here is derived from an EMBL/GenBank/DDBJ whole genome shotgun (WGS) entry which is preliminary data.</text>
</comment>